<reference evidence="1" key="2">
    <citation type="submission" date="2015-06" db="UniProtKB">
        <authorList>
            <consortium name="EnsemblPlants"/>
        </authorList>
    </citation>
    <scope>IDENTIFICATION</scope>
    <source>
        <strain evidence="1">DM1-3 516 R44</strain>
    </source>
</reference>
<evidence type="ECO:0000313" key="2">
    <source>
        <dbReference type="Proteomes" id="UP000011115"/>
    </source>
</evidence>
<dbReference type="Gramene" id="PGSC0003DMT400090664">
    <property type="protein sequence ID" value="PGSC0003DMT400090664"/>
    <property type="gene ID" value="PGSC0003DMG400040235"/>
</dbReference>
<keyword evidence="2" id="KW-1185">Reference proteome</keyword>
<accession>M1DKW8</accession>
<dbReference type="Gramene" id="RHC09H1G1173.2.1">
    <property type="protein sequence ID" value="RHC09H1G1173.2.1.cds.1"/>
    <property type="gene ID" value="RHC09H1G1173.2"/>
</dbReference>
<dbReference type="STRING" id="4113.M1DKW8"/>
<dbReference type="AlphaFoldDB" id="M1DKW8"/>
<protein>
    <submittedName>
        <fullName evidence="1">Uncharacterized protein</fullName>
    </submittedName>
</protein>
<dbReference type="HOGENOM" id="CLU_2214621_0_0_1"/>
<organism evidence="1 2">
    <name type="scientific">Solanum tuberosum</name>
    <name type="common">Potato</name>
    <dbReference type="NCBI Taxonomy" id="4113"/>
    <lineage>
        <taxon>Eukaryota</taxon>
        <taxon>Viridiplantae</taxon>
        <taxon>Streptophyta</taxon>
        <taxon>Embryophyta</taxon>
        <taxon>Tracheophyta</taxon>
        <taxon>Spermatophyta</taxon>
        <taxon>Magnoliopsida</taxon>
        <taxon>eudicotyledons</taxon>
        <taxon>Gunneridae</taxon>
        <taxon>Pentapetalae</taxon>
        <taxon>asterids</taxon>
        <taxon>lamiids</taxon>
        <taxon>Solanales</taxon>
        <taxon>Solanaceae</taxon>
        <taxon>Solanoideae</taxon>
        <taxon>Solaneae</taxon>
        <taxon>Solanum</taxon>
    </lineage>
</organism>
<sequence>MEDPMMDERDEMLVSPLGGIPQQRIAQFLNPIVASNEGTNLKPPSIPFSSESEWTLKVSFHGCNGWMDQQMNRKEWVETMEAIHHPVWKAVEIYREFKISSLWSLDR</sequence>
<proteinExistence type="predicted"/>
<dbReference type="PaxDb" id="4113-PGSC0003DMT400090664"/>
<evidence type="ECO:0000313" key="1">
    <source>
        <dbReference type="EnsemblPlants" id="PGSC0003DMT400090664"/>
    </source>
</evidence>
<name>M1DKW8_SOLTU</name>
<reference evidence="2" key="1">
    <citation type="journal article" date="2011" name="Nature">
        <title>Genome sequence and analysis of the tuber crop potato.</title>
        <authorList>
            <consortium name="The Potato Genome Sequencing Consortium"/>
        </authorList>
    </citation>
    <scope>NUCLEOTIDE SEQUENCE [LARGE SCALE GENOMIC DNA]</scope>
    <source>
        <strain evidence="2">cv. DM1-3 516 R44</strain>
    </source>
</reference>
<dbReference type="Proteomes" id="UP000011115">
    <property type="component" value="Unassembled WGS sequence"/>
</dbReference>
<dbReference type="EnsemblPlants" id="PGSC0003DMT400090664">
    <property type="protein sequence ID" value="PGSC0003DMT400090664"/>
    <property type="gene ID" value="PGSC0003DMG400040235"/>
</dbReference>
<dbReference type="InParanoid" id="M1DKW8"/>